<evidence type="ECO:0000313" key="2">
    <source>
        <dbReference type="EMBL" id="PWK19403.1"/>
    </source>
</evidence>
<protein>
    <recommendedName>
        <fullName evidence="1">Ig-like domain-containing protein</fullName>
    </recommendedName>
</protein>
<dbReference type="InterPro" id="IPR013783">
    <property type="entry name" value="Ig-like_fold"/>
</dbReference>
<reference evidence="2 3" key="1">
    <citation type="submission" date="2018-05" db="EMBL/GenBank/DDBJ databases">
        <title>Genomic Encyclopedia of Archaeal and Bacterial Type Strains, Phase II (KMG-II): from individual species to whole genera.</title>
        <authorList>
            <person name="Goeker M."/>
        </authorList>
    </citation>
    <scope>NUCLEOTIDE SEQUENCE [LARGE SCALE GENOMIC DNA]</scope>
    <source>
        <strain evidence="2 3">DSM 22214</strain>
    </source>
</reference>
<dbReference type="Gene3D" id="2.60.120.260">
    <property type="entry name" value="Galactose-binding domain-like"/>
    <property type="match status" value="1"/>
</dbReference>
<feature type="non-terminal residue" evidence="2">
    <location>
        <position position="772"/>
    </location>
</feature>
<dbReference type="AlphaFoldDB" id="A0A316DRT1"/>
<keyword evidence="3" id="KW-1185">Reference proteome</keyword>
<dbReference type="EMBL" id="QGGO01000027">
    <property type="protein sequence ID" value="PWK19403.1"/>
    <property type="molecule type" value="Genomic_DNA"/>
</dbReference>
<dbReference type="Proteomes" id="UP000245489">
    <property type="component" value="Unassembled WGS sequence"/>
</dbReference>
<dbReference type="Gene3D" id="2.60.40.10">
    <property type="entry name" value="Immunoglobulins"/>
    <property type="match status" value="1"/>
</dbReference>
<accession>A0A316DRT1</accession>
<gene>
    <name evidence="2" type="ORF">LV89_03919</name>
</gene>
<organism evidence="2 3">
    <name type="scientific">Arcicella aurantiaca</name>
    <dbReference type="NCBI Taxonomy" id="591202"/>
    <lineage>
        <taxon>Bacteria</taxon>
        <taxon>Pseudomonadati</taxon>
        <taxon>Bacteroidota</taxon>
        <taxon>Cytophagia</taxon>
        <taxon>Cytophagales</taxon>
        <taxon>Flectobacillaceae</taxon>
        <taxon>Arcicella</taxon>
    </lineage>
</organism>
<dbReference type="RefSeq" id="WP_158279638.1">
    <property type="nucleotide sequence ID" value="NZ_QGGO01000027.1"/>
</dbReference>
<evidence type="ECO:0000259" key="1">
    <source>
        <dbReference type="Pfam" id="PF19081"/>
    </source>
</evidence>
<comment type="caution">
    <text evidence="2">The sequence shown here is derived from an EMBL/GenBank/DDBJ whole genome shotgun (WGS) entry which is preliminary data.</text>
</comment>
<evidence type="ECO:0000313" key="3">
    <source>
        <dbReference type="Proteomes" id="UP000245489"/>
    </source>
</evidence>
<feature type="domain" description="Ig-like" evidence="1">
    <location>
        <begin position="716"/>
        <end position="772"/>
    </location>
</feature>
<dbReference type="Pfam" id="PF19081">
    <property type="entry name" value="Ig_7"/>
    <property type="match status" value="1"/>
</dbReference>
<dbReference type="InterPro" id="IPR008979">
    <property type="entry name" value="Galactose-bd-like_sf"/>
</dbReference>
<dbReference type="InterPro" id="IPR044023">
    <property type="entry name" value="Ig_7"/>
</dbReference>
<sequence>MKNSTKFLSFNCAEVDYLPESNLCKSSNFGIKKEANCMPNVLSRTKMWKVFLLFFLFSASLQTFSQNLLSNNGFDSGTTGWSASPAGSIFTFSGQYAYSGNTLALNNNDSWGNYYTWQTISATAGIKYDISFMASTHNPVYYASVGYEFYNSLGLIIGSRVEKRVTGSVYNSSGYSKYEFLGVTAPTGTAKIRVVGYTNGTALKLDNVSVSLTSTCSNLTSGGTIGSNQTGCSGFDPTPFTSVTDPSGGAGALEVIWMKSTTSSVLNTTTQSQWSIIPGATSLTYDAGPITQTTYFTRCSRRAGCTAYVGEANVITATVNANCQGKDPVCLSRKSSVSSSSLCGDATKSYGLWFSDLKSSANVACPSQYFTVKSGELTEFCDGTAILKVVGCVTGGGASDCITATVNYSGRTGTPPAGSPLTNTHCSGYAPNVGNWYYYPTSNGTFSGTGIFAGLAGTYTQNMAAFQVGTGGSLNDISKFGASSWFKINLTSGGTNNWTTASKDGDININLGTATNIASVTATANPTSICKGSNVVLTATLDAASKSANCSPTYSWVGSNGFTSTQATVTNTSVQAATTYTVTVTFTAKNGSKCSVTGTTAVALSANCCDNVTNGGQIGGNQRNCGAFDPAVFTNVTSPSGGSGVIEYMWLKSTTASTFTQANASEWVAIVNSNSATLDLTNISQTTYFQRCSRRAGCTDFVGETNVVSVIIDPLPTAPTTTPASICGTGTVTLKATCATGTTATWYSASTGGTSISSGASFTTPSLSATTT</sequence>
<dbReference type="OrthoDB" id="903494at2"/>
<dbReference type="SUPFAM" id="SSF49785">
    <property type="entry name" value="Galactose-binding domain-like"/>
    <property type="match status" value="1"/>
</dbReference>
<name>A0A316DRT1_9BACT</name>
<proteinExistence type="predicted"/>